<gene>
    <name evidence="2" type="ORF">M1E25_20855</name>
</gene>
<dbReference type="RefSeq" id="WP_251417969.1">
    <property type="nucleotide sequence ID" value="NZ_JAMQGM010000046.1"/>
</dbReference>
<dbReference type="PANTHER" id="PTHR23026">
    <property type="entry name" value="NADPH NITROREDUCTASE"/>
    <property type="match status" value="1"/>
</dbReference>
<sequence>MSVRSIDRHQVAALVADAVMAPSMHNAQPWRFRYACGEAVFRLYADPQRRIPHSDPSDRGLHIGCGTALLNLRVALAHAGWAADTELLPEPGDPGLLATVRPVPDRPPDDGLAGLHPAIRSRHTSRHPFADLEVPRTVRDELGDAARQEGVRLEFVSAQHLETVLTLIRDAETYTFMDAGRDADTSRWTRFGDEAGAAEDGVPDYAFGPRRRGGRAPVRDLAGRRVLAGQDVADFEETPHLVLLSTSGDRPVDWLRTGQAVERVLLVATVHGLRASFATQALEWPDLRWALRDPVTGTGHVQLVLRFGYGAPGPATPRRAVHEVLDIQP</sequence>
<protein>
    <submittedName>
        <fullName evidence="2">Nitroreductase</fullName>
    </submittedName>
</protein>
<dbReference type="SUPFAM" id="SSF55469">
    <property type="entry name" value="FMN-dependent nitroreductase-like"/>
    <property type="match status" value="2"/>
</dbReference>
<reference evidence="2" key="1">
    <citation type="journal article" date="2023" name="Int. J. Syst. Evol. Microbiol.">
        <title>Streptomyces meridianus sp. nov. isolated from brackish water of the Tagus estuary in Alcochete, Portugal.</title>
        <authorList>
            <person name="Santos J.D.N."/>
            <person name="Klimek D."/>
            <person name="Calusinska M."/>
            <person name="Lobo Da Cunha A."/>
            <person name="Catita J."/>
            <person name="Goncalves H."/>
            <person name="Gonzalez I."/>
            <person name="Reyes F."/>
            <person name="Lage O.M."/>
        </authorList>
    </citation>
    <scope>NUCLEOTIDE SEQUENCE</scope>
    <source>
        <strain evidence="2">MTZ3.1</strain>
    </source>
</reference>
<dbReference type="Gene3D" id="3.40.109.10">
    <property type="entry name" value="NADH Oxidase"/>
    <property type="match status" value="1"/>
</dbReference>
<proteinExistence type="predicted"/>
<name>A0ABT0XBX1_9ACTN</name>
<dbReference type="EMBL" id="JAMQGM010000046">
    <property type="protein sequence ID" value="MCM2579765.1"/>
    <property type="molecule type" value="Genomic_DNA"/>
</dbReference>
<dbReference type="PANTHER" id="PTHR23026:SF123">
    <property type="entry name" value="NAD(P)H NITROREDUCTASE RV3131-RELATED"/>
    <property type="match status" value="1"/>
</dbReference>
<dbReference type="Proteomes" id="UP001167160">
    <property type="component" value="Unassembled WGS sequence"/>
</dbReference>
<feature type="region of interest" description="Disordered" evidence="1">
    <location>
        <begin position="109"/>
        <end position="132"/>
    </location>
</feature>
<comment type="caution">
    <text evidence="2">The sequence shown here is derived from an EMBL/GenBank/DDBJ whole genome shotgun (WGS) entry which is preliminary data.</text>
</comment>
<evidence type="ECO:0000313" key="3">
    <source>
        <dbReference type="Proteomes" id="UP001167160"/>
    </source>
</evidence>
<dbReference type="InterPro" id="IPR000415">
    <property type="entry name" value="Nitroreductase-like"/>
</dbReference>
<evidence type="ECO:0000313" key="2">
    <source>
        <dbReference type="EMBL" id="MCM2579765.1"/>
    </source>
</evidence>
<keyword evidence="3" id="KW-1185">Reference proteome</keyword>
<dbReference type="InterPro" id="IPR050627">
    <property type="entry name" value="Nitroreductase/BluB"/>
</dbReference>
<organism evidence="2 3">
    <name type="scientific">Streptomyces meridianus</name>
    <dbReference type="NCBI Taxonomy" id="2938945"/>
    <lineage>
        <taxon>Bacteria</taxon>
        <taxon>Bacillati</taxon>
        <taxon>Actinomycetota</taxon>
        <taxon>Actinomycetes</taxon>
        <taxon>Kitasatosporales</taxon>
        <taxon>Streptomycetaceae</taxon>
        <taxon>Streptomyces</taxon>
    </lineage>
</organism>
<accession>A0ABT0XBX1</accession>
<dbReference type="NCBIfam" id="NF047509">
    <property type="entry name" value="Rv3131_FMN_oxido"/>
    <property type="match status" value="1"/>
</dbReference>
<evidence type="ECO:0000256" key="1">
    <source>
        <dbReference type="SAM" id="MobiDB-lite"/>
    </source>
</evidence>